<gene>
    <name evidence="3" type="ORF">KUTeg_006549</name>
</gene>
<accession>A0ABQ9FJR2</accession>
<evidence type="ECO:0000256" key="1">
    <source>
        <dbReference type="PROSITE-ProRule" id="PRU00047"/>
    </source>
</evidence>
<protein>
    <recommendedName>
        <fullName evidence="2">CCHC-type domain-containing protein</fullName>
    </recommendedName>
</protein>
<dbReference type="SUPFAM" id="SSF57756">
    <property type="entry name" value="Retrovirus zinc finger-like domains"/>
    <property type="match status" value="1"/>
</dbReference>
<dbReference type="InterPro" id="IPR036875">
    <property type="entry name" value="Znf_CCHC_sf"/>
</dbReference>
<organism evidence="3 4">
    <name type="scientific">Tegillarca granosa</name>
    <name type="common">Malaysian cockle</name>
    <name type="synonym">Anadara granosa</name>
    <dbReference type="NCBI Taxonomy" id="220873"/>
    <lineage>
        <taxon>Eukaryota</taxon>
        <taxon>Metazoa</taxon>
        <taxon>Spiralia</taxon>
        <taxon>Lophotrochozoa</taxon>
        <taxon>Mollusca</taxon>
        <taxon>Bivalvia</taxon>
        <taxon>Autobranchia</taxon>
        <taxon>Pteriomorphia</taxon>
        <taxon>Arcoida</taxon>
        <taxon>Arcoidea</taxon>
        <taxon>Arcidae</taxon>
        <taxon>Tegillarca</taxon>
    </lineage>
</organism>
<reference evidence="3 4" key="1">
    <citation type="submission" date="2022-12" db="EMBL/GenBank/DDBJ databases">
        <title>Chromosome-level genome of Tegillarca granosa.</title>
        <authorList>
            <person name="Kim J."/>
        </authorList>
    </citation>
    <scope>NUCLEOTIDE SEQUENCE [LARGE SCALE GENOMIC DNA]</scope>
    <source>
        <strain evidence="3">Teg-2019</strain>
        <tissue evidence="3">Adductor muscle</tissue>
    </source>
</reference>
<proteinExistence type="predicted"/>
<keyword evidence="1" id="KW-0863">Zinc-finger</keyword>
<feature type="domain" description="CCHC-type" evidence="2">
    <location>
        <begin position="166"/>
        <end position="182"/>
    </location>
</feature>
<name>A0ABQ9FJR2_TEGGR</name>
<sequence length="201" mass="22868">MKKLEARFGTKELTETAKVKFQQASQNADESLEDWSDRVMSLATTAFRELPYSYRKQEAISKFCQGCFDKEAGKHACFERPKNIQAALNAIKHFQYISQAVDPKKSRRSKDEYTVNAVIFATKAKVEAMIAKAIDNLANRLQRMDKDKPPKAATQNDMIPTVATGKCYFCQLPGHMKRDCRQYKKWKAKKDAETAAKSALN</sequence>
<comment type="caution">
    <text evidence="3">The sequence shown here is derived from an EMBL/GenBank/DDBJ whole genome shotgun (WGS) entry which is preliminary data.</text>
</comment>
<evidence type="ECO:0000313" key="3">
    <source>
        <dbReference type="EMBL" id="KAJ8315915.1"/>
    </source>
</evidence>
<dbReference type="SMART" id="SM00343">
    <property type="entry name" value="ZnF_C2HC"/>
    <property type="match status" value="1"/>
</dbReference>
<dbReference type="Gene3D" id="4.10.60.10">
    <property type="entry name" value="Zinc finger, CCHC-type"/>
    <property type="match status" value="1"/>
</dbReference>
<dbReference type="InterPro" id="IPR001878">
    <property type="entry name" value="Znf_CCHC"/>
</dbReference>
<dbReference type="Pfam" id="PF00098">
    <property type="entry name" value="zf-CCHC"/>
    <property type="match status" value="1"/>
</dbReference>
<keyword evidence="4" id="KW-1185">Reference proteome</keyword>
<dbReference type="EMBL" id="JARBDR010000332">
    <property type="protein sequence ID" value="KAJ8315915.1"/>
    <property type="molecule type" value="Genomic_DNA"/>
</dbReference>
<evidence type="ECO:0000313" key="4">
    <source>
        <dbReference type="Proteomes" id="UP001217089"/>
    </source>
</evidence>
<keyword evidence="1" id="KW-0479">Metal-binding</keyword>
<keyword evidence="1" id="KW-0862">Zinc</keyword>
<dbReference type="Proteomes" id="UP001217089">
    <property type="component" value="Unassembled WGS sequence"/>
</dbReference>
<evidence type="ECO:0000259" key="2">
    <source>
        <dbReference type="PROSITE" id="PS50158"/>
    </source>
</evidence>
<dbReference type="PROSITE" id="PS50158">
    <property type="entry name" value="ZF_CCHC"/>
    <property type="match status" value="1"/>
</dbReference>